<organism evidence="1">
    <name type="scientific">marine sediment metagenome</name>
    <dbReference type="NCBI Taxonomy" id="412755"/>
    <lineage>
        <taxon>unclassified sequences</taxon>
        <taxon>metagenomes</taxon>
        <taxon>ecological metagenomes</taxon>
    </lineage>
</organism>
<dbReference type="AlphaFoldDB" id="X0SUG8"/>
<evidence type="ECO:0000313" key="1">
    <source>
        <dbReference type="EMBL" id="GAF84619.1"/>
    </source>
</evidence>
<protein>
    <submittedName>
        <fullName evidence="1">Uncharacterized protein</fullName>
    </submittedName>
</protein>
<sequence length="37" mass="4295">CLEDAGEKLAIEPFSIDIHGLSCFYRHHNAHPDWSVW</sequence>
<reference evidence="1" key="1">
    <citation type="journal article" date="2014" name="Front. Microbiol.">
        <title>High frequency of phylogenetically diverse reductive dehalogenase-homologous genes in deep subseafloor sedimentary metagenomes.</title>
        <authorList>
            <person name="Kawai M."/>
            <person name="Futagami T."/>
            <person name="Toyoda A."/>
            <person name="Takaki Y."/>
            <person name="Nishi S."/>
            <person name="Hori S."/>
            <person name="Arai W."/>
            <person name="Tsubouchi T."/>
            <person name="Morono Y."/>
            <person name="Uchiyama I."/>
            <person name="Ito T."/>
            <person name="Fujiyama A."/>
            <person name="Inagaki F."/>
            <person name="Takami H."/>
        </authorList>
    </citation>
    <scope>NUCLEOTIDE SEQUENCE</scope>
    <source>
        <strain evidence="1">Expedition CK06-06</strain>
    </source>
</reference>
<gene>
    <name evidence="1" type="ORF">S01H1_09596</name>
</gene>
<dbReference type="EMBL" id="BARS01004904">
    <property type="protein sequence ID" value="GAF84619.1"/>
    <property type="molecule type" value="Genomic_DNA"/>
</dbReference>
<proteinExistence type="predicted"/>
<comment type="caution">
    <text evidence="1">The sequence shown here is derived from an EMBL/GenBank/DDBJ whole genome shotgun (WGS) entry which is preliminary data.</text>
</comment>
<accession>X0SUG8</accession>
<name>X0SUG8_9ZZZZ</name>
<feature type="non-terminal residue" evidence="1">
    <location>
        <position position="1"/>
    </location>
</feature>